<dbReference type="Pfam" id="PF02397">
    <property type="entry name" value="Bac_transf"/>
    <property type="match status" value="1"/>
</dbReference>
<organism evidence="4 5">
    <name type="scientific">Flagellimonas olearia</name>
    <dbReference type="NCBI Taxonomy" id="552546"/>
    <lineage>
        <taxon>Bacteria</taxon>
        <taxon>Pseudomonadati</taxon>
        <taxon>Bacteroidota</taxon>
        <taxon>Flavobacteriia</taxon>
        <taxon>Flavobacteriales</taxon>
        <taxon>Flavobacteriaceae</taxon>
        <taxon>Flagellimonas</taxon>
    </lineage>
</organism>
<keyword evidence="5" id="KW-1185">Reference proteome</keyword>
<dbReference type="Proteomes" id="UP000290261">
    <property type="component" value="Unassembled WGS sequence"/>
</dbReference>
<protein>
    <recommendedName>
        <fullName evidence="3">Bacterial sugar transferase domain-containing protein</fullName>
    </recommendedName>
</protein>
<evidence type="ECO:0000313" key="5">
    <source>
        <dbReference type="Proteomes" id="UP000290261"/>
    </source>
</evidence>
<keyword evidence="2" id="KW-1133">Transmembrane helix</keyword>
<evidence type="ECO:0000256" key="2">
    <source>
        <dbReference type="SAM" id="Phobius"/>
    </source>
</evidence>
<keyword evidence="2" id="KW-0472">Membrane</keyword>
<dbReference type="AlphaFoldDB" id="A0A444VKX7"/>
<gene>
    <name evidence="4" type="ORF">DN53_14660</name>
</gene>
<proteinExistence type="inferred from homology"/>
<feature type="domain" description="Bacterial sugar transferase" evidence="3">
    <location>
        <begin position="7"/>
        <end position="182"/>
    </location>
</feature>
<reference evidence="4 5" key="1">
    <citation type="submission" date="2014-04" db="EMBL/GenBank/DDBJ databases">
        <title>Whole genome of Muricauda olearia.</title>
        <authorList>
            <person name="Zhang X.-H."/>
            <person name="Tang K."/>
        </authorList>
    </citation>
    <scope>NUCLEOTIDE SEQUENCE [LARGE SCALE GENOMIC DNA]</scope>
    <source>
        <strain evidence="4 5">Th120</strain>
    </source>
</reference>
<sequence length="203" mass="23656">MYSKYIKRFIDFILSLIGFTLLFPVFALLYLIVLFINKGNPLFFQERPGKNEKVFKIVKFKTMTDERDSNGNLLPDEKRLTKLGNFMRKSSLDEIPQLINVIKGDMSLVGPRPLRTHYLPYYTERERLRHTVRPGITGLAQVSGRNAIGWDEKLEKDVEYVENLSMATDISILFKTVEKVFKASNVILDDTMQTFDEYRTTKK</sequence>
<evidence type="ECO:0000259" key="3">
    <source>
        <dbReference type="Pfam" id="PF02397"/>
    </source>
</evidence>
<dbReference type="EMBL" id="JJMP01000006">
    <property type="protein sequence ID" value="RYC51435.1"/>
    <property type="molecule type" value="Genomic_DNA"/>
</dbReference>
<evidence type="ECO:0000256" key="1">
    <source>
        <dbReference type="ARBA" id="ARBA00006464"/>
    </source>
</evidence>
<dbReference type="GO" id="GO:0016780">
    <property type="term" value="F:phosphotransferase activity, for other substituted phosphate groups"/>
    <property type="evidence" value="ECO:0007669"/>
    <property type="project" value="TreeGrafter"/>
</dbReference>
<evidence type="ECO:0000313" key="4">
    <source>
        <dbReference type="EMBL" id="RYC51435.1"/>
    </source>
</evidence>
<dbReference type="PANTHER" id="PTHR30576:SF8">
    <property type="entry name" value="UNDECAPRENYL-PHOSPHATE GALACTOSE PHOSPHOTRANSFERASE"/>
    <property type="match status" value="1"/>
</dbReference>
<accession>A0A444VKX7</accession>
<dbReference type="InterPro" id="IPR003362">
    <property type="entry name" value="Bact_transf"/>
</dbReference>
<dbReference type="PANTHER" id="PTHR30576">
    <property type="entry name" value="COLANIC BIOSYNTHESIS UDP-GLUCOSE LIPID CARRIER TRANSFERASE"/>
    <property type="match status" value="1"/>
</dbReference>
<feature type="transmembrane region" description="Helical" evidence="2">
    <location>
        <begin position="12"/>
        <end position="36"/>
    </location>
</feature>
<keyword evidence="2" id="KW-0812">Transmembrane</keyword>
<comment type="similarity">
    <text evidence="1">Belongs to the bacterial sugar transferase family.</text>
</comment>
<comment type="caution">
    <text evidence="4">The sequence shown here is derived from an EMBL/GenBank/DDBJ whole genome shotgun (WGS) entry which is preliminary data.</text>
</comment>
<name>A0A444VKX7_9FLAO</name>